<name>A0ABW5IYW6_9FLAO</name>
<protein>
    <recommendedName>
        <fullName evidence="3">DinB superfamily protein</fullName>
    </recommendedName>
</protein>
<dbReference type="Gene3D" id="1.20.120.450">
    <property type="entry name" value="dinb family like domain"/>
    <property type="match status" value="1"/>
</dbReference>
<sequence length="156" mass="17879">MGIGTVTIGEQLLEIEKYVPLLDEFSPAVSAAPVAWHIDHSLRVIIKTVSAMEESDQMKYQKKFSFRKSLVFLSGKIPRGKARSPSVVLPPDNLNIEDLELQISLARHHVEKMDSLPQKAYFDHPYFSHLKKKEAIRFVVIHTEHHLKIVRDILKT</sequence>
<organism evidence="1 2">
    <name type="scientific">Salinimicrobium flavum</name>
    <dbReference type="NCBI Taxonomy" id="1737065"/>
    <lineage>
        <taxon>Bacteria</taxon>
        <taxon>Pseudomonadati</taxon>
        <taxon>Bacteroidota</taxon>
        <taxon>Flavobacteriia</taxon>
        <taxon>Flavobacteriales</taxon>
        <taxon>Flavobacteriaceae</taxon>
        <taxon>Salinimicrobium</taxon>
    </lineage>
</organism>
<keyword evidence="2" id="KW-1185">Reference proteome</keyword>
<comment type="caution">
    <text evidence="1">The sequence shown here is derived from an EMBL/GenBank/DDBJ whole genome shotgun (WGS) entry which is preliminary data.</text>
</comment>
<gene>
    <name evidence="1" type="ORF">ACFSTG_11980</name>
</gene>
<dbReference type="RefSeq" id="WP_380753047.1">
    <property type="nucleotide sequence ID" value="NZ_JBHULT010000010.1"/>
</dbReference>
<dbReference type="Proteomes" id="UP001597468">
    <property type="component" value="Unassembled WGS sequence"/>
</dbReference>
<proteinExistence type="predicted"/>
<evidence type="ECO:0008006" key="3">
    <source>
        <dbReference type="Google" id="ProtNLM"/>
    </source>
</evidence>
<reference evidence="2" key="1">
    <citation type="journal article" date="2019" name="Int. J. Syst. Evol. Microbiol.">
        <title>The Global Catalogue of Microorganisms (GCM) 10K type strain sequencing project: providing services to taxonomists for standard genome sequencing and annotation.</title>
        <authorList>
            <consortium name="The Broad Institute Genomics Platform"/>
            <consortium name="The Broad Institute Genome Sequencing Center for Infectious Disease"/>
            <person name="Wu L."/>
            <person name="Ma J."/>
        </authorList>
    </citation>
    <scope>NUCLEOTIDE SEQUENCE [LARGE SCALE GENOMIC DNA]</scope>
    <source>
        <strain evidence="2">KCTC 42585</strain>
    </source>
</reference>
<dbReference type="EMBL" id="JBHULT010000010">
    <property type="protein sequence ID" value="MFD2518618.1"/>
    <property type="molecule type" value="Genomic_DNA"/>
</dbReference>
<dbReference type="InterPro" id="IPR034660">
    <property type="entry name" value="DinB/YfiT-like"/>
</dbReference>
<evidence type="ECO:0000313" key="2">
    <source>
        <dbReference type="Proteomes" id="UP001597468"/>
    </source>
</evidence>
<evidence type="ECO:0000313" key="1">
    <source>
        <dbReference type="EMBL" id="MFD2518618.1"/>
    </source>
</evidence>
<accession>A0ABW5IYW6</accession>